<dbReference type="SUPFAM" id="SSF90123">
    <property type="entry name" value="ABC transporter transmembrane region"/>
    <property type="match status" value="1"/>
</dbReference>
<comment type="similarity">
    <text evidence="2">Belongs to the ABC transporter superfamily.</text>
</comment>
<name>U4KKR7_ALTPJ</name>
<dbReference type="SUPFAM" id="SSF52540">
    <property type="entry name" value="P-loop containing nucleoside triphosphate hydrolases"/>
    <property type="match status" value="1"/>
</dbReference>
<dbReference type="Gene3D" id="3.40.50.300">
    <property type="entry name" value="P-loop containing nucleotide triphosphate hydrolases"/>
    <property type="match status" value="1"/>
</dbReference>
<feature type="transmembrane region" description="Helical" evidence="10">
    <location>
        <begin position="179"/>
        <end position="197"/>
    </location>
</feature>
<evidence type="ECO:0000256" key="2">
    <source>
        <dbReference type="ARBA" id="ARBA00005417"/>
    </source>
</evidence>
<dbReference type="SMART" id="SM00382">
    <property type="entry name" value="AAA"/>
    <property type="match status" value="1"/>
</dbReference>
<dbReference type="PROSITE" id="PS00211">
    <property type="entry name" value="ABC_TRANSPORTER_1"/>
    <property type="match status" value="1"/>
</dbReference>
<dbReference type="PROSITE" id="PS50893">
    <property type="entry name" value="ABC_TRANSPORTER_2"/>
    <property type="match status" value="1"/>
</dbReference>
<dbReference type="KEGG" id="apal:BN85406900"/>
<evidence type="ECO:0000256" key="5">
    <source>
        <dbReference type="ARBA" id="ARBA00022692"/>
    </source>
</evidence>
<dbReference type="FunFam" id="1.20.1560.10:FF:000011">
    <property type="entry name" value="Multidrug ABC transporter ATP-binding protein"/>
    <property type="match status" value="1"/>
</dbReference>
<dbReference type="EMBL" id="FO681347">
    <property type="protein sequence ID" value="CCV64267.1"/>
    <property type="molecule type" value="Genomic_DNA"/>
</dbReference>
<dbReference type="GO" id="GO:0015421">
    <property type="term" value="F:ABC-type oligopeptide transporter activity"/>
    <property type="evidence" value="ECO:0007669"/>
    <property type="project" value="TreeGrafter"/>
</dbReference>
<feature type="domain" description="ABC transporter" evidence="11">
    <location>
        <begin position="355"/>
        <end position="589"/>
    </location>
</feature>
<keyword evidence="3" id="KW-0813">Transport</keyword>
<evidence type="ECO:0000256" key="8">
    <source>
        <dbReference type="ARBA" id="ARBA00022989"/>
    </source>
</evidence>
<dbReference type="HOGENOM" id="CLU_000604_84_3_14"/>
<dbReference type="STRING" id="1318466.BN85406900"/>
<evidence type="ECO:0000256" key="3">
    <source>
        <dbReference type="ARBA" id="ARBA00022448"/>
    </source>
</evidence>
<proteinExistence type="inferred from homology"/>
<protein>
    <submittedName>
        <fullName evidence="13">ABC-type transport system, permease and ATPase components</fullName>
    </submittedName>
</protein>
<evidence type="ECO:0000256" key="9">
    <source>
        <dbReference type="ARBA" id="ARBA00023136"/>
    </source>
</evidence>
<evidence type="ECO:0000256" key="1">
    <source>
        <dbReference type="ARBA" id="ARBA00004651"/>
    </source>
</evidence>
<dbReference type="PANTHER" id="PTHR43394:SF1">
    <property type="entry name" value="ATP-BINDING CASSETTE SUB-FAMILY B MEMBER 10, MITOCHONDRIAL"/>
    <property type="match status" value="1"/>
</dbReference>
<dbReference type="InterPro" id="IPR017871">
    <property type="entry name" value="ABC_transporter-like_CS"/>
</dbReference>
<keyword evidence="8 10" id="KW-1133">Transmembrane helix</keyword>
<dbReference type="RefSeq" id="WP_026658567.1">
    <property type="nucleotide sequence ID" value="NC_022538.1"/>
</dbReference>
<evidence type="ECO:0000313" key="13">
    <source>
        <dbReference type="EMBL" id="CCV64267.1"/>
    </source>
</evidence>
<dbReference type="InterPro" id="IPR036640">
    <property type="entry name" value="ABC1_TM_sf"/>
</dbReference>
<dbReference type="Gene3D" id="1.20.1560.10">
    <property type="entry name" value="ABC transporter type 1, transmembrane domain"/>
    <property type="match status" value="1"/>
</dbReference>
<feature type="domain" description="ABC transmembrane type-1" evidence="12">
    <location>
        <begin position="39"/>
        <end position="321"/>
    </location>
</feature>
<evidence type="ECO:0000259" key="12">
    <source>
        <dbReference type="PROSITE" id="PS50929"/>
    </source>
</evidence>
<keyword evidence="7" id="KW-0067">ATP-binding</keyword>
<keyword evidence="5 10" id="KW-0812">Transmembrane</keyword>
<dbReference type="GO" id="GO:0016887">
    <property type="term" value="F:ATP hydrolysis activity"/>
    <property type="evidence" value="ECO:0007669"/>
    <property type="project" value="InterPro"/>
</dbReference>
<evidence type="ECO:0000259" key="11">
    <source>
        <dbReference type="PROSITE" id="PS50893"/>
    </source>
</evidence>
<dbReference type="Pfam" id="PF00005">
    <property type="entry name" value="ABC_tran"/>
    <property type="match status" value="1"/>
</dbReference>
<dbReference type="PANTHER" id="PTHR43394">
    <property type="entry name" value="ATP-DEPENDENT PERMEASE MDL1, MITOCHONDRIAL"/>
    <property type="match status" value="1"/>
</dbReference>
<dbReference type="CDD" id="cd03254">
    <property type="entry name" value="ABCC_Glucan_exporter_like"/>
    <property type="match status" value="1"/>
</dbReference>
<evidence type="ECO:0000256" key="6">
    <source>
        <dbReference type="ARBA" id="ARBA00022741"/>
    </source>
</evidence>
<feature type="transmembrane region" description="Helical" evidence="10">
    <location>
        <begin position="36"/>
        <end position="59"/>
    </location>
</feature>
<dbReference type="GO" id="GO:0005524">
    <property type="term" value="F:ATP binding"/>
    <property type="evidence" value="ECO:0007669"/>
    <property type="project" value="UniProtKB-KW"/>
</dbReference>
<evidence type="ECO:0000256" key="10">
    <source>
        <dbReference type="SAM" id="Phobius"/>
    </source>
</evidence>
<dbReference type="InterPro" id="IPR027417">
    <property type="entry name" value="P-loop_NTPase"/>
</dbReference>
<keyword evidence="9 10" id="KW-0472">Membrane</keyword>
<gene>
    <name evidence="13" type="ORF">BN85406900</name>
</gene>
<dbReference type="PROSITE" id="PS50929">
    <property type="entry name" value="ABC_TM1F"/>
    <property type="match status" value="1"/>
</dbReference>
<comment type="subcellular location">
    <subcellularLocation>
        <location evidence="1">Cell membrane</location>
        <topology evidence="1">Multi-pass membrane protein</topology>
    </subcellularLocation>
</comment>
<dbReference type="FunFam" id="3.40.50.300:FF:000287">
    <property type="entry name" value="Multidrug ABC transporter ATP-binding protein"/>
    <property type="match status" value="1"/>
</dbReference>
<keyword evidence="4" id="KW-1003">Cell membrane</keyword>
<dbReference type="InterPro" id="IPR011527">
    <property type="entry name" value="ABC1_TM_dom"/>
</dbReference>
<sequence length="592" mass="66831">MNQQTTRRSGNDGTQRAKNKKYVIKRLWHYLSFYRLKLLTGFILTILANSLSLVGPYLIGKMIGAMENGVEFRSVYIVGCLMVAFYVISAILNYYLSIAMAKIAQGVVYKLREDLFSKITRVSVSYFDTHLTGDIISRMSYDIDTISTSLASDVMSIITSFITLIVSFVMMMIMSPVLVLVFILTIPLTFFVTGKMSKSIKKRLRLRNQQLAYLNGYTEEMITAQKTIQSYVQEDNILEKFDEINLETAKRSYHSGKLSTIVGPTVNFINNLSVVLVTTVGGILKVFGYIDLASLSSFMLYSRRFSGPINQMSNIVADIQSALAAAERVFNVLDESDETPDTKDAITLLNPKGNIEFKNVSFGYNANKTIIHNLNFTAKEGQKVAIVGPTGAGKTTIVNLLMRYYDLLSGKILLDGYDITQLKRNEYRKLYSMVLQDTWIFRGTVFENITYGNENKNFNDVVEAAKKARIHHYIMNLPKGYDTILSDDGISISKGQRQLLVIARAILSDSKILILDEATSNVDTHTEIKIQEAMSNLMEHRTSFIIAHRLSTIMNADLILVLKDGDVIESGNHQQLMLKKGFYYELFMSQFK</sequence>
<evidence type="ECO:0000256" key="4">
    <source>
        <dbReference type="ARBA" id="ARBA00022475"/>
    </source>
</evidence>
<keyword evidence="6" id="KW-0547">Nucleotide-binding</keyword>
<dbReference type="Pfam" id="PF00664">
    <property type="entry name" value="ABC_membrane"/>
    <property type="match status" value="1"/>
</dbReference>
<evidence type="ECO:0000256" key="7">
    <source>
        <dbReference type="ARBA" id="ARBA00022840"/>
    </source>
</evidence>
<dbReference type="InterPro" id="IPR003439">
    <property type="entry name" value="ABC_transporter-like_ATP-bd"/>
</dbReference>
<organism evidence="13 14">
    <name type="scientific">Alteracholeplasma palmae (strain ATCC 49389 / J233)</name>
    <name type="common">Acholeplasma palmae</name>
    <dbReference type="NCBI Taxonomy" id="1318466"/>
    <lineage>
        <taxon>Bacteria</taxon>
        <taxon>Bacillati</taxon>
        <taxon>Mycoplasmatota</taxon>
        <taxon>Mollicutes</taxon>
        <taxon>Acholeplasmatales</taxon>
        <taxon>Acholeplasmataceae</taxon>
        <taxon>Acholeplasma</taxon>
    </lineage>
</organism>
<dbReference type="AlphaFoldDB" id="U4KKR7"/>
<keyword evidence="14" id="KW-1185">Reference proteome</keyword>
<feature type="transmembrane region" description="Helical" evidence="10">
    <location>
        <begin position="154"/>
        <end position="173"/>
    </location>
</feature>
<reference evidence="13 14" key="1">
    <citation type="journal article" date="2013" name="J. Mol. Microbiol. Biotechnol.">
        <title>Analysis of the Complete Genomes of Acholeplasma brassicae , A. palmae and A. laidlawii and Their Comparison to the Obligate Parasites from ' Candidatus Phytoplasma'.</title>
        <authorList>
            <person name="Kube M."/>
            <person name="Siewert C."/>
            <person name="Migdoll A.M."/>
            <person name="Duduk B."/>
            <person name="Holz S."/>
            <person name="Rabus R."/>
            <person name="Seemuller E."/>
            <person name="Mitrovic J."/>
            <person name="Muller I."/>
            <person name="Buttner C."/>
            <person name="Reinhardt R."/>
        </authorList>
    </citation>
    <scope>NUCLEOTIDE SEQUENCE [LARGE SCALE GENOMIC DNA]</scope>
    <source>
        <strain evidence="13 14">J233</strain>
    </source>
</reference>
<accession>U4KKR7</accession>
<evidence type="ECO:0000313" key="14">
    <source>
        <dbReference type="Proteomes" id="UP000032740"/>
    </source>
</evidence>
<dbReference type="Proteomes" id="UP000032740">
    <property type="component" value="Chromosome"/>
</dbReference>
<dbReference type="InterPro" id="IPR039421">
    <property type="entry name" value="Type_1_exporter"/>
</dbReference>
<feature type="transmembrane region" description="Helical" evidence="10">
    <location>
        <begin position="74"/>
        <end position="96"/>
    </location>
</feature>
<dbReference type="GO" id="GO:0005886">
    <property type="term" value="C:plasma membrane"/>
    <property type="evidence" value="ECO:0007669"/>
    <property type="project" value="UniProtKB-SubCell"/>
</dbReference>
<dbReference type="InterPro" id="IPR003593">
    <property type="entry name" value="AAA+_ATPase"/>
</dbReference>
<dbReference type="CDD" id="cd18547">
    <property type="entry name" value="ABC_6TM_Tm288_like"/>
    <property type="match status" value="1"/>
</dbReference>
<dbReference type="OrthoDB" id="383768at2"/>